<feature type="chain" id="PRO_5016870440" evidence="1">
    <location>
        <begin position="21"/>
        <end position="280"/>
    </location>
</feature>
<protein>
    <submittedName>
        <fullName evidence="2">Bile acid beta-glucosidase</fullName>
    </submittedName>
</protein>
<dbReference type="EMBL" id="UGOD01000006">
    <property type="protein sequence ID" value="STX81562.1"/>
    <property type="molecule type" value="Genomic_DNA"/>
</dbReference>
<evidence type="ECO:0000256" key="1">
    <source>
        <dbReference type="SAM" id="SignalP"/>
    </source>
</evidence>
<proteinExistence type="predicted"/>
<organism evidence="2 3">
    <name type="scientific">Legionella busanensis</name>
    <dbReference type="NCBI Taxonomy" id="190655"/>
    <lineage>
        <taxon>Bacteria</taxon>
        <taxon>Pseudomonadati</taxon>
        <taxon>Pseudomonadota</taxon>
        <taxon>Gammaproteobacteria</taxon>
        <taxon>Legionellales</taxon>
        <taxon>Legionellaceae</taxon>
        <taxon>Legionella</taxon>
    </lineage>
</organism>
<name>A0A378KE93_9GAMM</name>
<keyword evidence="3" id="KW-1185">Reference proteome</keyword>
<dbReference type="OrthoDB" id="8442378at2"/>
<gene>
    <name evidence="2" type="ORF">NCTC13316_03435</name>
</gene>
<sequence length="280" mass="30951">MKPVFFIAALISMFASCAFALEIPKFAEHLPTSSAIGDKDLAKRGLSIYQDDVTSDQDLETMTLNEKALHEAHVWGLTALEEKRYLALMQNRSGVFYEGLHLTPVDILGLNARNEQERAHFAALSAQIEAQKVAQNLAWNSAFYKAYNHLFKHESVVSGDFDPTVYSPMAHKPVSLTTGDTLFLFLRPEDASRSIIMTLSEAVVQNPGTKLHLLVLDADNRAIQNVAHRAGLSYDAVKYGLITLNHGELQYDSLTLANKQTPLLILARQGVSSVVDLGRI</sequence>
<dbReference type="AlphaFoldDB" id="A0A378KE93"/>
<dbReference type="NCBIfam" id="TIGR03759">
    <property type="entry name" value="conj_TIGR03759"/>
    <property type="match status" value="1"/>
</dbReference>
<dbReference type="InterPro" id="IPR022293">
    <property type="entry name" value="Integrating-conj_element"/>
</dbReference>
<feature type="signal peptide" evidence="1">
    <location>
        <begin position="1"/>
        <end position="20"/>
    </location>
</feature>
<evidence type="ECO:0000313" key="2">
    <source>
        <dbReference type="EMBL" id="STX81562.1"/>
    </source>
</evidence>
<evidence type="ECO:0000313" key="3">
    <source>
        <dbReference type="Proteomes" id="UP000254794"/>
    </source>
</evidence>
<dbReference type="RefSeq" id="WP_115332925.1">
    <property type="nucleotide sequence ID" value="NZ_CAAAHP010000008.1"/>
</dbReference>
<reference evidence="2 3" key="1">
    <citation type="submission" date="2018-06" db="EMBL/GenBank/DDBJ databases">
        <authorList>
            <consortium name="Pathogen Informatics"/>
            <person name="Doyle S."/>
        </authorList>
    </citation>
    <scope>NUCLEOTIDE SEQUENCE [LARGE SCALE GENOMIC DNA]</scope>
    <source>
        <strain evidence="2 3">NCTC13316</strain>
    </source>
</reference>
<dbReference type="Proteomes" id="UP000254794">
    <property type="component" value="Unassembled WGS sequence"/>
</dbReference>
<keyword evidence="1" id="KW-0732">Signal</keyword>
<accession>A0A378KE93</accession>
<dbReference type="PROSITE" id="PS51257">
    <property type="entry name" value="PROKAR_LIPOPROTEIN"/>
    <property type="match status" value="1"/>
</dbReference>